<protein>
    <recommendedName>
        <fullName evidence="5">Integral membrane protein</fullName>
    </recommendedName>
</protein>
<dbReference type="AlphaFoldDB" id="A0A098BGY6"/>
<reference evidence="3 4" key="1">
    <citation type="journal article" date="2014" name="Genome Announc.">
        <title>Draft Genome Sequence of Propane- and Butane-Oxidizing Actinobacterium Rhodococcus ruber IEGM 231.</title>
        <authorList>
            <person name="Ivshina I.B."/>
            <person name="Kuyukina M.S."/>
            <person name="Krivoruchko A.V."/>
            <person name="Barbe V."/>
            <person name="Fischer C."/>
        </authorList>
    </citation>
    <scope>NUCLEOTIDE SEQUENCE [LARGE SCALE GENOMIC DNA]</scope>
</reference>
<name>A0A098BGY6_9NOCA</name>
<evidence type="ECO:0008006" key="5">
    <source>
        <dbReference type="Google" id="ProtNLM"/>
    </source>
</evidence>
<feature type="transmembrane region" description="Helical" evidence="1">
    <location>
        <begin position="108"/>
        <end position="130"/>
    </location>
</feature>
<keyword evidence="1" id="KW-0472">Membrane</keyword>
<evidence type="ECO:0000313" key="3">
    <source>
        <dbReference type="EMBL" id="CDZ87510.1"/>
    </source>
</evidence>
<keyword evidence="1" id="KW-0812">Transmembrane</keyword>
<dbReference type="Proteomes" id="UP000042997">
    <property type="component" value="Unassembled WGS sequence"/>
</dbReference>
<organism evidence="3 4">
    <name type="scientific">Rhodococcus ruber</name>
    <dbReference type="NCBI Taxonomy" id="1830"/>
    <lineage>
        <taxon>Bacteria</taxon>
        <taxon>Bacillati</taxon>
        <taxon>Actinomycetota</taxon>
        <taxon>Actinomycetes</taxon>
        <taxon>Mycobacteriales</taxon>
        <taxon>Nocardiaceae</taxon>
        <taxon>Rhodococcus</taxon>
    </lineage>
</organism>
<evidence type="ECO:0000313" key="4">
    <source>
        <dbReference type="Proteomes" id="UP000042997"/>
    </source>
</evidence>
<feature type="signal peptide" evidence="2">
    <location>
        <begin position="1"/>
        <end position="37"/>
    </location>
</feature>
<keyword evidence="2" id="KW-0732">Signal</keyword>
<accession>A0A098BGY6</accession>
<evidence type="ECO:0000256" key="1">
    <source>
        <dbReference type="SAM" id="Phobius"/>
    </source>
</evidence>
<gene>
    <name evidence="3" type="ORF">RHRU231_30038</name>
</gene>
<feature type="transmembrane region" description="Helical" evidence="1">
    <location>
        <begin position="61"/>
        <end position="87"/>
    </location>
</feature>
<dbReference type="RefSeq" id="WP_206531070.1">
    <property type="nucleotide sequence ID" value="NZ_JAJNCM010000036.1"/>
</dbReference>
<feature type="chain" id="PRO_5001933044" description="Integral membrane protein" evidence="2">
    <location>
        <begin position="38"/>
        <end position="132"/>
    </location>
</feature>
<sequence>MSGTTSVRSLPRRVARAVSLLSATIGAVLLTAGTASAQTNNPLDGISPDLGVFGPTFQSTWSRIAGGIWGAVLAVSAVNLIISLYKIRKARAGGYQSELSDSMDSAKTAGVAFGCVAGAGIIVGAILFLVNG</sequence>
<proteinExistence type="predicted"/>
<dbReference type="EMBL" id="CCSD01000039">
    <property type="protein sequence ID" value="CDZ87510.1"/>
    <property type="molecule type" value="Genomic_DNA"/>
</dbReference>
<evidence type="ECO:0000256" key="2">
    <source>
        <dbReference type="SAM" id="SignalP"/>
    </source>
</evidence>
<keyword evidence="1" id="KW-1133">Transmembrane helix</keyword>